<keyword evidence="3" id="KW-1185">Reference proteome</keyword>
<organism evidence="2 3">
    <name type="scientific">Ambispora leptoticha</name>
    <dbReference type="NCBI Taxonomy" id="144679"/>
    <lineage>
        <taxon>Eukaryota</taxon>
        <taxon>Fungi</taxon>
        <taxon>Fungi incertae sedis</taxon>
        <taxon>Mucoromycota</taxon>
        <taxon>Glomeromycotina</taxon>
        <taxon>Glomeromycetes</taxon>
        <taxon>Archaeosporales</taxon>
        <taxon>Ambisporaceae</taxon>
        <taxon>Ambispora</taxon>
    </lineage>
</organism>
<feature type="chain" id="PRO_5040197687" evidence="1">
    <location>
        <begin position="23"/>
        <end position="159"/>
    </location>
</feature>
<dbReference type="OrthoDB" id="2370878at2759"/>
<dbReference type="AlphaFoldDB" id="A0A9N8WQW1"/>
<evidence type="ECO:0000313" key="3">
    <source>
        <dbReference type="Proteomes" id="UP000789508"/>
    </source>
</evidence>
<gene>
    <name evidence="2" type="ORF">ALEPTO_LOCUS3080</name>
</gene>
<dbReference type="EMBL" id="CAJVPS010000530">
    <property type="protein sequence ID" value="CAG8492873.1"/>
    <property type="molecule type" value="Genomic_DNA"/>
</dbReference>
<evidence type="ECO:0000256" key="1">
    <source>
        <dbReference type="SAM" id="SignalP"/>
    </source>
</evidence>
<proteinExistence type="predicted"/>
<accession>A0A9N8WQW1</accession>
<evidence type="ECO:0000313" key="2">
    <source>
        <dbReference type="EMBL" id="CAG8492873.1"/>
    </source>
</evidence>
<keyword evidence="1" id="KW-0732">Signal</keyword>
<feature type="signal peptide" evidence="1">
    <location>
        <begin position="1"/>
        <end position="22"/>
    </location>
</feature>
<sequence length="159" mass="17859">MKNLLLARLMIIFVLYINFAFSAPYEYGFERQVAWCEMKKDVSKPVSGFFVLSQIQTASPKIILYGAWETGFDDPDPNAYSFIITPANYNLTEKLKVVPREGGATDPWSIMLHDVSLSSLTAHKDDTYFDKGVSLAGEQQFFQVLYKDSVIGSGPIVIL</sequence>
<dbReference type="Proteomes" id="UP000789508">
    <property type="component" value="Unassembled WGS sequence"/>
</dbReference>
<name>A0A9N8WQW1_9GLOM</name>
<reference evidence="2" key="1">
    <citation type="submission" date="2021-06" db="EMBL/GenBank/DDBJ databases">
        <authorList>
            <person name="Kallberg Y."/>
            <person name="Tangrot J."/>
            <person name="Rosling A."/>
        </authorList>
    </citation>
    <scope>NUCLEOTIDE SEQUENCE</scope>
    <source>
        <strain evidence="2">FL130A</strain>
    </source>
</reference>
<protein>
    <submittedName>
        <fullName evidence="2">13030_t:CDS:1</fullName>
    </submittedName>
</protein>
<comment type="caution">
    <text evidence="2">The sequence shown here is derived from an EMBL/GenBank/DDBJ whole genome shotgun (WGS) entry which is preliminary data.</text>
</comment>